<evidence type="ECO:0000313" key="3">
    <source>
        <dbReference type="Proteomes" id="UP000479043"/>
    </source>
</evidence>
<protein>
    <submittedName>
        <fullName evidence="2">SIS domain-containing protein</fullName>
    </submittedName>
</protein>
<dbReference type="EMBL" id="WWEN01000008">
    <property type="protein sequence ID" value="MYM56919.1"/>
    <property type="molecule type" value="Genomic_DNA"/>
</dbReference>
<dbReference type="GO" id="GO:0003700">
    <property type="term" value="F:DNA-binding transcription factor activity"/>
    <property type="evidence" value="ECO:0007669"/>
    <property type="project" value="InterPro"/>
</dbReference>
<dbReference type="Pfam" id="PF01380">
    <property type="entry name" value="SIS"/>
    <property type="match status" value="1"/>
</dbReference>
<evidence type="ECO:0000313" key="2">
    <source>
        <dbReference type="EMBL" id="MYM56919.1"/>
    </source>
</evidence>
<sequence>MIKNRAETAPQTLAKRIHEAFSGLPEGERRIAETVLHDPAELAVATASELAQQAGVSNATVSRFFRRLGYSNFEAARQEARRMRATGSPLYTGRKAQQAADPISDLVAQEAALIEATLSRLNPLTLRDIGEAIAGAARIRTLGYRNSHFLSQYITAQLAQMRPGVSPLLLPGQTRAEGIAALEEGDLAIIVGLRRRPRDFTETVEAIAARGVKIVLLADQTVREAPAMATWTLDCVVDTPQFADSYVGAMSVLRLMTIEASRALGDKGQKHLERVEDLRGEMDELE</sequence>
<dbReference type="InterPro" id="IPR001347">
    <property type="entry name" value="SIS_dom"/>
</dbReference>
<dbReference type="InterPro" id="IPR036388">
    <property type="entry name" value="WH-like_DNA-bd_sf"/>
</dbReference>
<reference evidence="2 3" key="1">
    <citation type="submission" date="2020-01" db="EMBL/GenBank/DDBJ databases">
        <authorList>
            <person name="Chen S."/>
        </authorList>
    </citation>
    <scope>NUCLEOTIDE SEQUENCE [LARGE SCALE GENOMIC DNA]</scope>
    <source>
        <strain evidence="2 3">GS-10</strain>
    </source>
</reference>
<dbReference type="Proteomes" id="UP000479043">
    <property type="component" value="Unassembled WGS sequence"/>
</dbReference>
<dbReference type="SUPFAM" id="SSF46689">
    <property type="entry name" value="Homeodomain-like"/>
    <property type="match status" value="1"/>
</dbReference>
<accession>A0A6L8LUW7</accession>
<evidence type="ECO:0000259" key="1">
    <source>
        <dbReference type="PROSITE" id="PS51071"/>
    </source>
</evidence>
<dbReference type="InterPro" id="IPR000281">
    <property type="entry name" value="HTH_RpiR"/>
</dbReference>
<dbReference type="SUPFAM" id="SSF53697">
    <property type="entry name" value="SIS domain"/>
    <property type="match status" value="1"/>
</dbReference>
<proteinExistence type="predicted"/>
<dbReference type="GO" id="GO:1901135">
    <property type="term" value="P:carbohydrate derivative metabolic process"/>
    <property type="evidence" value="ECO:0007669"/>
    <property type="project" value="InterPro"/>
</dbReference>
<dbReference type="PANTHER" id="PTHR30514:SF18">
    <property type="entry name" value="RPIR-FAMILY TRANSCRIPTIONAL REGULATOR"/>
    <property type="match status" value="1"/>
</dbReference>
<dbReference type="Pfam" id="PF01418">
    <property type="entry name" value="HTH_6"/>
    <property type="match status" value="1"/>
</dbReference>
<gene>
    <name evidence="2" type="ORF">GR167_16500</name>
</gene>
<dbReference type="GO" id="GO:0003677">
    <property type="term" value="F:DNA binding"/>
    <property type="evidence" value="ECO:0007669"/>
    <property type="project" value="InterPro"/>
</dbReference>
<feature type="domain" description="HTH rpiR-type" evidence="1">
    <location>
        <begin position="11"/>
        <end position="87"/>
    </location>
</feature>
<keyword evidence="3" id="KW-1185">Reference proteome</keyword>
<dbReference type="RefSeq" id="WP_160974829.1">
    <property type="nucleotide sequence ID" value="NZ_WWEN01000008.1"/>
</dbReference>
<dbReference type="PANTHER" id="PTHR30514">
    <property type="entry name" value="GLUCOKINASE"/>
    <property type="match status" value="1"/>
</dbReference>
<organism evidence="2 3">
    <name type="scientific">Thalassovita mangrovi</name>
    <dbReference type="NCBI Taxonomy" id="2692236"/>
    <lineage>
        <taxon>Bacteria</taxon>
        <taxon>Pseudomonadati</taxon>
        <taxon>Pseudomonadota</taxon>
        <taxon>Alphaproteobacteria</taxon>
        <taxon>Rhodobacterales</taxon>
        <taxon>Roseobacteraceae</taxon>
        <taxon>Thalassovita</taxon>
    </lineage>
</organism>
<dbReference type="InterPro" id="IPR046348">
    <property type="entry name" value="SIS_dom_sf"/>
</dbReference>
<dbReference type="InterPro" id="IPR047640">
    <property type="entry name" value="RpiR-like"/>
</dbReference>
<dbReference type="Gene3D" id="3.40.50.10490">
    <property type="entry name" value="Glucose-6-phosphate isomerase like protein, domain 1"/>
    <property type="match status" value="1"/>
</dbReference>
<dbReference type="AlphaFoldDB" id="A0A6L8LUW7"/>
<comment type="caution">
    <text evidence="2">The sequence shown here is derived from an EMBL/GenBank/DDBJ whole genome shotgun (WGS) entry which is preliminary data.</text>
</comment>
<name>A0A6L8LUW7_9RHOB</name>
<dbReference type="GO" id="GO:0097367">
    <property type="term" value="F:carbohydrate derivative binding"/>
    <property type="evidence" value="ECO:0007669"/>
    <property type="project" value="InterPro"/>
</dbReference>
<dbReference type="PROSITE" id="PS51071">
    <property type="entry name" value="HTH_RPIR"/>
    <property type="match status" value="1"/>
</dbReference>
<dbReference type="Gene3D" id="1.10.10.10">
    <property type="entry name" value="Winged helix-like DNA-binding domain superfamily/Winged helix DNA-binding domain"/>
    <property type="match status" value="1"/>
</dbReference>
<dbReference type="InterPro" id="IPR009057">
    <property type="entry name" value="Homeodomain-like_sf"/>
</dbReference>